<feature type="domain" description="GGDEF" evidence="5">
    <location>
        <begin position="746"/>
        <end position="880"/>
    </location>
</feature>
<dbReference type="Gene3D" id="3.30.450.20">
    <property type="entry name" value="PAS domain"/>
    <property type="match status" value="3"/>
</dbReference>
<dbReference type="InterPro" id="IPR035965">
    <property type="entry name" value="PAS-like_dom_sf"/>
</dbReference>
<dbReference type="EC" id="1.1.1.205" evidence="7"/>
<dbReference type="SMART" id="SM00086">
    <property type="entry name" value="PAC"/>
    <property type="match status" value="3"/>
</dbReference>
<dbReference type="SMART" id="SM00267">
    <property type="entry name" value="GGDEF"/>
    <property type="match status" value="1"/>
</dbReference>
<dbReference type="InterPro" id="IPR000014">
    <property type="entry name" value="PAS"/>
</dbReference>
<dbReference type="SMART" id="SM00091">
    <property type="entry name" value="PAS"/>
    <property type="match status" value="2"/>
</dbReference>
<reference evidence="7" key="1">
    <citation type="submission" date="2019-06" db="EMBL/GenBank/DDBJ databases">
        <authorList>
            <person name="Murdoch R.W."/>
            <person name="Fathepure B."/>
        </authorList>
    </citation>
    <scope>NUCLEOTIDE SEQUENCE</scope>
</reference>
<evidence type="ECO:0000259" key="4">
    <source>
        <dbReference type="PROSITE" id="PS50883"/>
    </source>
</evidence>
<dbReference type="PROSITE" id="PS50112">
    <property type="entry name" value="PAS"/>
    <property type="match status" value="2"/>
</dbReference>
<dbReference type="CDD" id="cd01949">
    <property type="entry name" value="GGDEF"/>
    <property type="match status" value="1"/>
</dbReference>
<dbReference type="SMART" id="SM00052">
    <property type="entry name" value="EAL"/>
    <property type="match status" value="1"/>
</dbReference>
<feature type="domain" description="PAS" evidence="2">
    <location>
        <begin position="584"/>
        <end position="635"/>
    </location>
</feature>
<dbReference type="InterPro" id="IPR046342">
    <property type="entry name" value="CBS_dom_sf"/>
</dbReference>
<evidence type="ECO:0000259" key="3">
    <source>
        <dbReference type="PROSITE" id="PS50113"/>
    </source>
</evidence>
<dbReference type="Gene3D" id="3.30.70.270">
    <property type="match status" value="1"/>
</dbReference>
<keyword evidence="7" id="KW-0560">Oxidoreductase</keyword>
<feature type="domain" description="PAC" evidence="3">
    <location>
        <begin position="662"/>
        <end position="714"/>
    </location>
</feature>
<dbReference type="NCBIfam" id="TIGR00229">
    <property type="entry name" value="sensory_box"/>
    <property type="match status" value="2"/>
</dbReference>
<dbReference type="PROSITE" id="PS50887">
    <property type="entry name" value="GGDEF"/>
    <property type="match status" value="1"/>
</dbReference>
<sequence length="1285" mass="140849">MGQGAPDCNVPAYPAADRRPRCCAIVAGNNDTIPNGSRSRVARVVDIGGGAVVAVRTLGDMVSRGGALTVAPDAGLPGTLARMRRESTDAVVVIEDGRPVGILTERDAVRLAYRGWRTAGVSVAGVMTRHPVTAPVSMDYREAYRLVVDRQLRHLVVVDADGRLAGLVGDGEFMQLLAGELSAGLSAVAGIMTHRVHSLGETATVADAVALMVHHQVSCVVLERGARPVGIFTERDLVRIEADAAGAVEDEPLVRFASMPVHTVAAGASVAVAVARMDEAGVRRLVVTGADGVISGLVTRHDIVRELYGRHIDDLLDILSSREAEVGALRAELQAEHELHRSEALLAETQRIAEIGSWSRGEPSRGYWWSSQVFRLLALDPAETPASPRALLSRVHPDDRERVAATPAGGGGAPDEGMLSYRLVLPDGRLRHVQQRWHRAGGSCGRDGQVIGTIQDMSGLHEAEARASAEAERFRLFFERNASVMLIIDPAGGGIIAANQAACAFYGYSPGELVGMPIGAINTLPPAELKRQMARAVGQSRNHFEFRHRLADGEERDVEVYSTPVREDDRELLFTIVHDVTERRRAEERLALDASVFTHAREGIAITDADNRIVDVNDAFTRITGYSREEALGNTPALLKSGRQPDAFYRTMWRSLNESGHWSGEIWNRRRDGAIYAEMLTISVVRDEHGRVCNHVALFSDITEEKRRQRQLEHIAHYDALTDLPNRVLLGDRLAQAMARADRDGHSLSLVYLDLDGFKRVNESHGHEVGDAVITTIAGRLGRALRATDTLARIGGDEFVAVLADIDPTTDDEGMLARLADVASRAVEIDGRSISLTASLGVTGYPQAESVDAEQLLRQADQAMYQAKLAGRNRVHVFDVARDRDLRGFHEDVARMRQALADDELTVFYQPKVNMRTGELVGAEALVRWHHPEQGLLGPARFLPAIEGHPVSLEIGERVLHRALAQLAAWQAEGLTLPLSVNIGALQLQQPDFPERLHHILAGHPGVDPGLLRLEVLETSALEDMVHVTRVMRECARLGVYFSLDDFGTGYASLTYLKRLPVVELKIDRSFVADSLEDAEDFAIVEGVMGLARAFGHDVVAEGVENEAQGELLLKLGCELAQGFAIARPMPPEALPAWRRRWRPYPRWSGQETVPQEMLPLHLAGIEHRLWMQALEGFLDGCRAVPPAMDHRECRFGQWLDRERVRRGAEAGALDELDRRHRRVHRFARAMLTVHERGDSSRARQGLSRLKVLGDRLLACLGDQLPARSDRPLSRSHAQGGGPSP</sequence>
<feature type="domain" description="CBS" evidence="6">
    <location>
        <begin position="61"/>
        <end position="118"/>
    </location>
</feature>
<dbReference type="Pfam" id="PF00563">
    <property type="entry name" value="EAL"/>
    <property type="match status" value="1"/>
</dbReference>
<feature type="domain" description="CBS" evidence="6">
    <location>
        <begin position="127"/>
        <end position="183"/>
    </location>
</feature>
<dbReference type="PROSITE" id="PS50883">
    <property type="entry name" value="EAL"/>
    <property type="match status" value="1"/>
</dbReference>
<dbReference type="Gene3D" id="3.20.20.450">
    <property type="entry name" value="EAL domain"/>
    <property type="match status" value="1"/>
</dbReference>
<dbReference type="CDD" id="cd01948">
    <property type="entry name" value="EAL"/>
    <property type="match status" value="1"/>
</dbReference>
<dbReference type="Pfam" id="PF00571">
    <property type="entry name" value="CBS"/>
    <property type="match status" value="4"/>
</dbReference>
<organism evidence="7">
    <name type="scientific">uncultured organism</name>
    <dbReference type="NCBI Taxonomy" id="155900"/>
    <lineage>
        <taxon>unclassified sequences</taxon>
        <taxon>environmental samples</taxon>
    </lineage>
</organism>
<feature type="domain" description="PAS" evidence="2">
    <location>
        <begin position="470"/>
        <end position="515"/>
    </location>
</feature>
<dbReference type="PANTHER" id="PTHR44757">
    <property type="entry name" value="DIGUANYLATE CYCLASE DGCP"/>
    <property type="match status" value="1"/>
</dbReference>
<name>A0A5B8RDZ1_9ZZZZ</name>
<dbReference type="NCBIfam" id="TIGR00254">
    <property type="entry name" value="GGDEF"/>
    <property type="match status" value="1"/>
</dbReference>
<dbReference type="InterPro" id="IPR052155">
    <property type="entry name" value="Biofilm_reg_signaling"/>
</dbReference>
<feature type="domain" description="PAC" evidence="3">
    <location>
        <begin position="542"/>
        <end position="592"/>
    </location>
</feature>
<dbReference type="Pfam" id="PF13682">
    <property type="entry name" value="CZB"/>
    <property type="match status" value="1"/>
</dbReference>
<dbReference type="GO" id="GO:0003938">
    <property type="term" value="F:IMP dehydrogenase activity"/>
    <property type="evidence" value="ECO:0007669"/>
    <property type="project" value="UniProtKB-EC"/>
</dbReference>
<dbReference type="EMBL" id="MN079173">
    <property type="protein sequence ID" value="QEA06811.1"/>
    <property type="molecule type" value="Genomic_DNA"/>
</dbReference>
<dbReference type="SMART" id="SM00116">
    <property type="entry name" value="CBS"/>
    <property type="match status" value="4"/>
</dbReference>
<dbReference type="SUPFAM" id="SSF54631">
    <property type="entry name" value="CBS-domain pair"/>
    <property type="match status" value="2"/>
</dbReference>
<dbReference type="FunFam" id="3.30.70.270:FF:000001">
    <property type="entry name" value="Diguanylate cyclase domain protein"/>
    <property type="match status" value="1"/>
</dbReference>
<feature type="domain" description="CBS" evidence="6">
    <location>
        <begin position="257"/>
        <end position="315"/>
    </location>
</feature>
<dbReference type="Gene3D" id="3.10.580.10">
    <property type="entry name" value="CBS-domain"/>
    <property type="match status" value="2"/>
</dbReference>
<proteinExistence type="predicted"/>
<dbReference type="InterPro" id="IPR000700">
    <property type="entry name" value="PAS-assoc_C"/>
</dbReference>
<evidence type="ECO:0000259" key="6">
    <source>
        <dbReference type="PROSITE" id="PS51371"/>
    </source>
</evidence>
<feature type="region of interest" description="Disordered" evidence="1">
    <location>
        <begin position="396"/>
        <end position="415"/>
    </location>
</feature>
<dbReference type="InterPro" id="IPR000160">
    <property type="entry name" value="GGDEF_dom"/>
</dbReference>
<dbReference type="InterPro" id="IPR001633">
    <property type="entry name" value="EAL_dom"/>
</dbReference>
<dbReference type="Pfam" id="PF00990">
    <property type="entry name" value="GGDEF"/>
    <property type="match status" value="1"/>
</dbReference>
<dbReference type="Pfam" id="PF13426">
    <property type="entry name" value="PAS_9"/>
    <property type="match status" value="2"/>
</dbReference>
<dbReference type="InterPro" id="IPR029787">
    <property type="entry name" value="Nucleotide_cyclase"/>
</dbReference>
<dbReference type="InterPro" id="IPR035919">
    <property type="entry name" value="EAL_sf"/>
</dbReference>
<protein>
    <submittedName>
        <fullName evidence="7">Inosine-5'-monophosphate dehydrogenase</fullName>
        <ecNumber evidence="7">1.1.1.205</ecNumber>
    </submittedName>
</protein>
<dbReference type="InterPro" id="IPR001610">
    <property type="entry name" value="PAC"/>
</dbReference>
<feature type="domain" description="EAL" evidence="4">
    <location>
        <begin position="889"/>
        <end position="1143"/>
    </location>
</feature>
<dbReference type="PROSITE" id="PS51371">
    <property type="entry name" value="CBS"/>
    <property type="match status" value="4"/>
</dbReference>
<accession>A0A5B8RDZ1</accession>
<dbReference type="SUPFAM" id="SSF55785">
    <property type="entry name" value="PYP-like sensor domain (PAS domain)"/>
    <property type="match status" value="3"/>
</dbReference>
<dbReference type="CDD" id="cd00130">
    <property type="entry name" value="PAS"/>
    <property type="match status" value="3"/>
</dbReference>
<evidence type="ECO:0000313" key="7">
    <source>
        <dbReference type="EMBL" id="QEA06811.1"/>
    </source>
</evidence>
<dbReference type="Gene3D" id="1.20.120.30">
    <property type="entry name" value="Aspartate receptor, ligand-binding domain"/>
    <property type="match status" value="1"/>
</dbReference>
<dbReference type="PANTHER" id="PTHR44757:SF2">
    <property type="entry name" value="BIOFILM ARCHITECTURE MAINTENANCE PROTEIN MBAA"/>
    <property type="match status" value="1"/>
</dbReference>
<dbReference type="InterPro" id="IPR000644">
    <property type="entry name" value="CBS_dom"/>
</dbReference>
<evidence type="ECO:0000259" key="5">
    <source>
        <dbReference type="PROSITE" id="PS50887"/>
    </source>
</evidence>
<dbReference type="CDD" id="cd02205">
    <property type="entry name" value="CBS_pair_SF"/>
    <property type="match status" value="2"/>
</dbReference>
<evidence type="ECO:0000259" key="2">
    <source>
        <dbReference type="PROSITE" id="PS50112"/>
    </source>
</evidence>
<dbReference type="InterPro" id="IPR043128">
    <property type="entry name" value="Rev_trsase/Diguanyl_cyclase"/>
</dbReference>
<evidence type="ECO:0000256" key="1">
    <source>
        <dbReference type="SAM" id="MobiDB-lite"/>
    </source>
</evidence>
<gene>
    <name evidence="7" type="primary">guaB_4</name>
    <name evidence="7" type="ORF">KBTEX_03152</name>
</gene>
<dbReference type="SUPFAM" id="SSF141868">
    <property type="entry name" value="EAL domain-like"/>
    <property type="match status" value="1"/>
</dbReference>
<dbReference type="InterPro" id="IPR025991">
    <property type="entry name" value="Chemoreceptor_zinc-bind_dom"/>
</dbReference>
<dbReference type="SUPFAM" id="SSF55073">
    <property type="entry name" value="Nucleotide cyclase"/>
    <property type="match status" value="1"/>
</dbReference>
<feature type="domain" description="CBS" evidence="6">
    <location>
        <begin position="192"/>
        <end position="248"/>
    </location>
</feature>
<dbReference type="PROSITE" id="PS50113">
    <property type="entry name" value="PAC"/>
    <property type="match status" value="2"/>
</dbReference>